<gene>
    <name evidence="3" type="ORF">BVG79_00261</name>
</gene>
<dbReference type="SUPFAM" id="SSF52980">
    <property type="entry name" value="Restriction endonuclease-like"/>
    <property type="match status" value="1"/>
</dbReference>
<dbReference type="HAMAP" id="MF_00048">
    <property type="entry name" value="UPF0102"/>
    <property type="match status" value="1"/>
</dbReference>
<dbReference type="Proteomes" id="UP000242447">
    <property type="component" value="Chromosome"/>
</dbReference>
<keyword evidence="4" id="KW-1185">Reference proteome</keyword>
<evidence type="ECO:0000256" key="1">
    <source>
        <dbReference type="ARBA" id="ARBA00006738"/>
    </source>
</evidence>
<dbReference type="EMBL" id="CP019937">
    <property type="protein sequence ID" value="ARO13621.1"/>
    <property type="molecule type" value="Genomic_DNA"/>
</dbReference>
<dbReference type="Gene3D" id="3.40.1350.10">
    <property type="match status" value="1"/>
</dbReference>
<organism evidence="3 4">
    <name type="scientific">Ketogulonicigenium robustum</name>
    <dbReference type="NCBI Taxonomy" id="92947"/>
    <lineage>
        <taxon>Bacteria</taxon>
        <taxon>Pseudomonadati</taxon>
        <taxon>Pseudomonadota</taxon>
        <taxon>Alphaproteobacteria</taxon>
        <taxon>Rhodobacterales</taxon>
        <taxon>Roseobacteraceae</taxon>
        <taxon>Ketogulonicigenium</taxon>
    </lineage>
</organism>
<dbReference type="KEGG" id="kro:BVG79_00261"/>
<dbReference type="Pfam" id="PF02021">
    <property type="entry name" value="UPF0102"/>
    <property type="match status" value="1"/>
</dbReference>
<evidence type="ECO:0000313" key="4">
    <source>
        <dbReference type="Proteomes" id="UP000242447"/>
    </source>
</evidence>
<dbReference type="InterPro" id="IPR011335">
    <property type="entry name" value="Restrct_endonuc-II-like"/>
</dbReference>
<dbReference type="AlphaFoldDB" id="A0A1W6NWP4"/>
<sequence length="114" mass="12506">MTNGLRNTLQGAAAEDAVLRHYQALGANLLHRRWRGAGAEIDLILQHADLTLFVEVKSAPTFDRAAFALSPAQAQRIIRAADSYMAGRLQPTRLDLALVDGQGHVRVIENAFFI</sequence>
<dbReference type="PANTHER" id="PTHR34039:SF1">
    <property type="entry name" value="UPF0102 PROTEIN YRAN"/>
    <property type="match status" value="1"/>
</dbReference>
<dbReference type="RefSeq" id="WP_085785316.1">
    <property type="nucleotide sequence ID" value="NZ_CP019937.1"/>
</dbReference>
<reference evidence="3 4" key="1">
    <citation type="submission" date="2017-02" db="EMBL/GenBank/DDBJ databases">
        <title>Ketogulonicigenium robustum SPU B003 Genome sequencing and assembly.</title>
        <authorList>
            <person name="Li Y."/>
            <person name="Liu L."/>
            <person name="Wang C."/>
            <person name="Zhang M."/>
            <person name="Zhang T."/>
            <person name="Zhang Y."/>
        </authorList>
    </citation>
    <scope>NUCLEOTIDE SEQUENCE [LARGE SCALE GENOMIC DNA]</scope>
    <source>
        <strain evidence="3 4">SPU_B003</strain>
    </source>
</reference>
<accession>A0A1W6NWP4</accession>
<name>A0A1W6NWP4_9RHOB</name>
<comment type="similarity">
    <text evidence="1 2">Belongs to the UPF0102 family.</text>
</comment>
<evidence type="ECO:0000313" key="3">
    <source>
        <dbReference type="EMBL" id="ARO13621.1"/>
    </source>
</evidence>
<dbReference type="PANTHER" id="PTHR34039">
    <property type="entry name" value="UPF0102 PROTEIN YRAN"/>
    <property type="match status" value="1"/>
</dbReference>
<dbReference type="InterPro" id="IPR003509">
    <property type="entry name" value="UPF0102_YraN-like"/>
</dbReference>
<dbReference type="OrthoDB" id="9812968at2"/>
<proteinExistence type="inferred from homology"/>
<protein>
    <recommendedName>
        <fullName evidence="2">UPF0102 protein BVG79_00261</fullName>
    </recommendedName>
</protein>
<dbReference type="GO" id="GO:0003676">
    <property type="term" value="F:nucleic acid binding"/>
    <property type="evidence" value="ECO:0007669"/>
    <property type="project" value="InterPro"/>
</dbReference>
<evidence type="ECO:0000256" key="2">
    <source>
        <dbReference type="HAMAP-Rule" id="MF_00048"/>
    </source>
</evidence>
<dbReference type="InterPro" id="IPR011856">
    <property type="entry name" value="tRNA_endonuc-like_dom_sf"/>
</dbReference>
<dbReference type="STRING" id="92947.BVG79_00261"/>